<evidence type="ECO:0000256" key="3">
    <source>
        <dbReference type="ARBA" id="ARBA00022729"/>
    </source>
</evidence>
<comment type="subcellular location">
    <subcellularLocation>
        <location evidence="1">Secreted</location>
    </subcellularLocation>
</comment>
<comment type="caution">
    <text evidence="7">The sequence shown here is derived from an EMBL/GenBank/DDBJ whole genome shotgun (WGS) entry which is preliminary data.</text>
</comment>
<organism evidence="7 8">
    <name type="scientific">Deinococcus hohokamensis</name>
    <dbReference type="NCBI Taxonomy" id="309883"/>
    <lineage>
        <taxon>Bacteria</taxon>
        <taxon>Thermotogati</taxon>
        <taxon>Deinococcota</taxon>
        <taxon>Deinococci</taxon>
        <taxon>Deinococcales</taxon>
        <taxon>Deinococcaceae</taxon>
        <taxon>Deinococcus</taxon>
    </lineage>
</organism>
<accession>A0ABV9IBW8</accession>
<keyword evidence="8" id="KW-1185">Reference proteome</keyword>
<dbReference type="SUPFAM" id="SSF49401">
    <property type="entry name" value="Bacterial adhesins"/>
    <property type="match status" value="1"/>
</dbReference>
<feature type="domain" description="DUF11" evidence="5">
    <location>
        <begin position="927"/>
        <end position="1045"/>
    </location>
</feature>
<evidence type="ECO:0000313" key="8">
    <source>
        <dbReference type="Proteomes" id="UP001595952"/>
    </source>
</evidence>
<feature type="domain" description="DUF11" evidence="5">
    <location>
        <begin position="788"/>
        <end position="907"/>
    </location>
</feature>
<dbReference type="SUPFAM" id="SSF63825">
    <property type="entry name" value="YWTD domain"/>
    <property type="match status" value="1"/>
</dbReference>
<feature type="chain" id="PRO_5046910459" evidence="4">
    <location>
        <begin position="27"/>
        <end position="1173"/>
    </location>
</feature>
<evidence type="ECO:0000313" key="7">
    <source>
        <dbReference type="EMBL" id="MFC4639126.1"/>
    </source>
</evidence>
<dbReference type="InterPro" id="IPR013783">
    <property type="entry name" value="Ig-like_fold"/>
</dbReference>
<keyword evidence="3 4" id="KW-0732">Signal</keyword>
<dbReference type="RefSeq" id="WP_380062124.1">
    <property type="nucleotide sequence ID" value="NZ_JBHSEI010000008.1"/>
</dbReference>
<name>A0ABV9IBW8_9DEIO</name>
<dbReference type="Pfam" id="PF17210">
    <property type="entry name" value="SdrD_B"/>
    <property type="match status" value="1"/>
</dbReference>
<evidence type="ECO:0000259" key="5">
    <source>
        <dbReference type="Pfam" id="PF01345"/>
    </source>
</evidence>
<dbReference type="Gene3D" id="2.60.40.10">
    <property type="entry name" value="Immunoglobulins"/>
    <property type="match status" value="2"/>
</dbReference>
<reference evidence="8" key="1">
    <citation type="journal article" date="2019" name="Int. J. Syst. Evol. Microbiol.">
        <title>The Global Catalogue of Microorganisms (GCM) 10K type strain sequencing project: providing services to taxonomists for standard genome sequencing and annotation.</title>
        <authorList>
            <consortium name="The Broad Institute Genomics Platform"/>
            <consortium name="The Broad Institute Genome Sequencing Center for Infectious Disease"/>
            <person name="Wu L."/>
            <person name="Ma J."/>
        </authorList>
    </citation>
    <scope>NUCLEOTIDE SEQUENCE [LARGE SCALE GENOMIC DNA]</scope>
    <source>
        <strain evidence="8">CCUG 55995</strain>
    </source>
</reference>
<proteinExistence type="predicted"/>
<evidence type="ECO:0000256" key="2">
    <source>
        <dbReference type="ARBA" id="ARBA00022525"/>
    </source>
</evidence>
<protein>
    <submittedName>
        <fullName evidence="7">Beta strand repeat-containing protein</fullName>
    </submittedName>
</protein>
<keyword evidence="2" id="KW-0964">Secreted</keyword>
<dbReference type="Pfam" id="PF01345">
    <property type="entry name" value="DUF11"/>
    <property type="match status" value="3"/>
</dbReference>
<feature type="domain" description="SD-repeat containing protein B" evidence="6">
    <location>
        <begin position="441"/>
        <end position="512"/>
    </location>
</feature>
<sequence>MIRSVLTKLRSAAVGTLLLVPFASWGEAATIPSNTSVYFQTSGRERIPGIGDWYTTKTSSSTTRFHRFDITITQDQLDASGSSVSLVVNDAESNAATGFPNDEVTGLNDPTRFTLRGPGGTQLAQQTYGSATGTAAANGSTFTYSFTTAGTYSLFSETGASVIYGSSTANNAVGLNDDDNGFTITVGGAAFTPVVGQYQSSFAQSTIASYDVYFYVPTGTVGPLSLRNFDLDGAPTITYVRSDGTTAAGTVSTDGVWNAAGTLNTGADSVAINGAYGWWRIQVSNMTANNQGIFEANDGSGNRLPLVYGAPATLTLTKDVDNTVPNQGDTVTFTITLTNTGTTGVTGLRVSDVLPAGLTYVGSTVTNAAGSASSYNSSTGLWSVRNLGTAAGSNTAVLKITATVTAPGTITNTANLQSVDQPFSVLTDSASVAVKPTVSGRVFGDPNYNGTVDSTESGLSGVTVQLLNTAGTVVATTTTDSSGNYTFPVSSNTTYTVQVVAPSGQGPTLPSPASRSVSVTSANVTGQNFGFTATPVCSSILSVGFSGTAVATLSTVDTSTGAVSGATRTLATQTAAVARDPLTGRIFYAAYTNSNSALRVYDPATGADTVAGSFGQSSTTLYFTRMAINKSGLGYAMLSNGSLYSFTTSGTTSTITALGSVTTTSGVAIANFGTGDMAFDNSGVLWAIFTDQQTGSATQNQAILFTIDPATLAATPIGTVTVGGVATGLLLNGLAFDNSGNLYATSNSNDVYRISTATAVAVKLNSTANTNPTTDLASCVYPTVAPAITVAKTASVTNAKPGDTITYTITVTNSGTAAATGVKLTDAIPANTTYVAGSTTTNGAATADSTGGTMPYASGAQIGSASGYPGVLTVGAGKEVVVTFRVKVNNPYPAAGGGISNVANVTYAGGPSGGVTSPAATTSIGNDLGITKTNNVNQVASGKTTTYTVRVTNYGPSSVTGATVQDVATGMTLGGVTCTAAAGNTCVTAPTTNPYTLPTLASGAFYEVNVMATITATSGTVSNKVTVTPPAGSADSNSSNDTATDTDTIYVLPNVTLTKYVRNVSQNGAFGSTGSGVPGQVLQYCIAFSNSGGAAANFKVADNFPVNTSFVAGSLIYNGAAANLTGTTTAPANQALPSGVTYTSSSSGVLLNLGTTGLAAGGTGTICFRTTVN</sequence>
<dbReference type="PANTHER" id="PTHR34819:SF3">
    <property type="entry name" value="CELL SURFACE PROTEIN"/>
    <property type="match status" value="1"/>
</dbReference>
<evidence type="ECO:0000256" key="1">
    <source>
        <dbReference type="ARBA" id="ARBA00004613"/>
    </source>
</evidence>
<dbReference type="Gene3D" id="2.60.40.740">
    <property type="match status" value="2"/>
</dbReference>
<dbReference type="InterPro" id="IPR001434">
    <property type="entry name" value="OmcB-like_DUF11"/>
</dbReference>
<dbReference type="InterPro" id="IPR051172">
    <property type="entry name" value="Chlamydia_OmcB"/>
</dbReference>
<dbReference type="NCBIfam" id="TIGR01451">
    <property type="entry name" value="B_ant_repeat"/>
    <property type="match status" value="3"/>
</dbReference>
<dbReference type="Proteomes" id="UP001595952">
    <property type="component" value="Unassembled WGS sequence"/>
</dbReference>
<evidence type="ECO:0000259" key="6">
    <source>
        <dbReference type="Pfam" id="PF17210"/>
    </source>
</evidence>
<dbReference type="SUPFAM" id="SSF117074">
    <property type="entry name" value="Hypothetical protein PA1324"/>
    <property type="match status" value="1"/>
</dbReference>
<gene>
    <name evidence="7" type="ORF">ACFO0D_12335</name>
</gene>
<dbReference type="InterPro" id="IPR008966">
    <property type="entry name" value="Adhesion_dom_sf"/>
</dbReference>
<dbReference type="PANTHER" id="PTHR34819">
    <property type="entry name" value="LARGE CYSTEINE-RICH PERIPLASMIC PROTEIN OMCB"/>
    <property type="match status" value="1"/>
</dbReference>
<dbReference type="EMBL" id="JBHSEI010000008">
    <property type="protein sequence ID" value="MFC4639126.1"/>
    <property type="molecule type" value="Genomic_DNA"/>
</dbReference>
<dbReference type="InterPro" id="IPR033764">
    <property type="entry name" value="Sdr_B"/>
</dbReference>
<feature type="signal peptide" evidence="4">
    <location>
        <begin position="1"/>
        <end position="26"/>
    </location>
</feature>
<evidence type="ECO:0000256" key="4">
    <source>
        <dbReference type="SAM" id="SignalP"/>
    </source>
</evidence>
<feature type="domain" description="DUF11" evidence="5">
    <location>
        <begin position="314"/>
        <end position="423"/>
    </location>
</feature>
<dbReference type="InterPro" id="IPR047589">
    <property type="entry name" value="DUF11_rpt"/>
</dbReference>